<dbReference type="SUPFAM" id="SSF51905">
    <property type="entry name" value="FAD/NAD(P)-binding domain"/>
    <property type="match status" value="1"/>
</dbReference>
<keyword evidence="8" id="KW-0547">Nucleotide-binding</keyword>
<dbReference type="InterPro" id="IPR004099">
    <property type="entry name" value="Pyr_nucl-diS_OxRdtase_dimer"/>
</dbReference>
<keyword evidence="8" id="KW-0520">NAD</keyword>
<keyword evidence="14" id="KW-1185">Reference proteome</keyword>
<name>A0A1I3NRM7_9RHOB</name>
<evidence type="ECO:0000256" key="2">
    <source>
        <dbReference type="ARBA" id="ARBA00022630"/>
    </source>
</evidence>
<dbReference type="InterPro" id="IPR016156">
    <property type="entry name" value="FAD/NAD-linked_Rdtase_dimer_sf"/>
</dbReference>
<protein>
    <submittedName>
        <fullName evidence="13">Pyruvate/2-oxoglutarate dehydrogenase complex, dihydrolipoamide dehydrogenase (E3) component</fullName>
    </submittedName>
</protein>
<evidence type="ECO:0000256" key="3">
    <source>
        <dbReference type="ARBA" id="ARBA00022827"/>
    </source>
</evidence>
<gene>
    <name evidence="13" type="ORF">SAMN05216258_11436</name>
</gene>
<feature type="binding site" evidence="8">
    <location>
        <begin position="162"/>
        <end position="169"/>
    </location>
    <ligand>
        <name>NAD(+)</name>
        <dbReference type="ChEBI" id="CHEBI:57540"/>
    </ligand>
</feature>
<evidence type="ECO:0000256" key="8">
    <source>
        <dbReference type="PIRSR" id="PIRSR000350-3"/>
    </source>
</evidence>
<reference evidence="13 14" key="1">
    <citation type="submission" date="2016-10" db="EMBL/GenBank/DDBJ databases">
        <authorList>
            <person name="de Groot N.N."/>
        </authorList>
    </citation>
    <scope>NUCLEOTIDE SEQUENCE [LARGE SCALE GENOMIC DNA]</scope>
    <source>
        <strain evidence="13 14">CGMCC 1.11030</strain>
    </source>
</reference>
<keyword evidence="3 8" id="KW-0274">FAD</keyword>
<feature type="binding site" evidence="8">
    <location>
        <position position="185"/>
    </location>
    <ligand>
        <name>NAD(+)</name>
        <dbReference type="ChEBI" id="CHEBI:57540"/>
    </ligand>
</feature>
<dbReference type="InterPro" id="IPR023753">
    <property type="entry name" value="FAD/NAD-binding_dom"/>
</dbReference>
<comment type="similarity">
    <text evidence="1 10">Belongs to the class-I pyridine nucleotide-disulfide oxidoreductase family.</text>
</comment>
<evidence type="ECO:0000256" key="5">
    <source>
        <dbReference type="ARBA" id="ARBA00023002"/>
    </source>
</evidence>
<dbReference type="PANTHER" id="PTHR43014:SF2">
    <property type="entry name" value="MERCURIC REDUCTASE"/>
    <property type="match status" value="1"/>
</dbReference>
<feature type="binding site" evidence="8">
    <location>
        <position position="54"/>
    </location>
    <ligand>
        <name>FAD</name>
        <dbReference type="ChEBI" id="CHEBI:57692"/>
    </ligand>
</feature>
<evidence type="ECO:0000256" key="6">
    <source>
        <dbReference type="ARBA" id="ARBA00023157"/>
    </source>
</evidence>
<dbReference type="InterPro" id="IPR012999">
    <property type="entry name" value="Pyr_OxRdtase_I_AS"/>
</dbReference>
<dbReference type="Gene3D" id="3.50.50.60">
    <property type="entry name" value="FAD/NAD(P)-binding domain"/>
    <property type="match status" value="2"/>
</dbReference>
<feature type="binding site" evidence="8">
    <location>
        <position position="248"/>
    </location>
    <ligand>
        <name>NAD(+)</name>
        <dbReference type="ChEBI" id="CHEBI:57540"/>
    </ligand>
</feature>
<dbReference type="SUPFAM" id="SSF55424">
    <property type="entry name" value="FAD/NAD-linked reductases, dimerisation (C-terminal) domain"/>
    <property type="match status" value="1"/>
</dbReference>
<organism evidence="13 14">
    <name type="scientific">Albimonas pacifica</name>
    <dbReference type="NCBI Taxonomy" id="1114924"/>
    <lineage>
        <taxon>Bacteria</taxon>
        <taxon>Pseudomonadati</taxon>
        <taxon>Pseudomonadota</taxon>
        <taxon>Alphaproteobacteria</taxon>
        <taxon>Rhodobacterales</taxon>
        <taxon>Paracoccaceae</taxon>
        <taxon>Albimonas</taxon>
    </lineage>
</organism>
<proteinExistence type="inferred from homology"/>
<evidence type="ECO:0000313" key="14">
    <source>
        <dbReference type="Proteomes" id="UP000199377"/>
    </source>
</evidence>
<dbReference type="InterPro" id="IPR036188">
    <property type="entry name" value="FAD/NAD-bd_sf"/>
</dbReference>
<dbReference type="Gene3D" id="3.30.390.30">
    <property type="match status" value="1"/>
</dbReference>
<dbReference type="PROSITE" id="PS00076">
    <property type="entry name" value="PYRIDINE_REDOX_1"/>
    <property type="match status" value="1"/>
</dbReference>
<accession>A0A1I3NRM7</accession>
<keyword evidence="4" id="KW-0521">NADP</keyword>
<dbReference type="InterPro" id="IPR001100">
    <property type="entry name" value="Pyr_nuc-diS_OxRdtase"/>
</dbReference>
<dbReference type="OrthoDB" id="9776382at2"/>
<dbReference type="GO" id="GO:0003955">
    <property type="term" value="F:NAD(P)H dehydrogenase (quinone) activity"/>
    <property type="evidence" value="ECO:0007669"/>
    <property type="project" value="TreeGrafter"/>
</dbReference>
<feature type="disulfide bond" description="Redox-active" evidence="9">
    <location>
        <begin position="45"/>
        <end position="50"/>
    </location>
</feature>
<evidence type="ECO:0000256" key="1">
    <source>
        <dbReference type="ARBA" id="ARBA00007532"/>
    </source>
</evidence>
<dbReference type="FunFam" id="3.30.390.30:FF:000001">
    <property type="entry name" value="Dihydrolipoyl dehydrogenase"/>
    <property type="match status" value="1"/>
</dbReference>
<feature type="domain" description="Pyridine nucleotide-disulphide oxidoreductase dimerisation" evidence="11">
    <location>
        <begin position="323"/>
        <end position="430"/>
    </location>
</feature>
<dbReference type="PRINTS" id="PR00368">
    <property type="entry name" value="FADPNR"/>
</dbReference>
<feature type="binding site" evidence="8">
    <location>
        <position position="288"/>
    </location>
    <ligand>
        <name>FAD</name>
        <dbReference type="ChEBI" id="CHEBI:57692"/>
    </ligand>
</feature>
<dbReference type="GO" id="GO:0050660">
    <property type="term" value="F:flavin adenine dinucleotide binding"/>
    <property type="evidence" value="ECO:0007669"/>
    <property type="project" value="TreeGrafter"/>
</dbReference>
<dbReference type="Pfam" id="PF02852">
    <property type="entry name" value="Pyr_redox_dim"/>
    <property type="match status" value="1"/>
</dbReference>
<dbReference type="RefSeq" id="WP_092865136.1">
    <property type="nucleotide sequence ID" value="NZ_FOQH01000014.1"/>
</dbReference>
<evidence type="ECO:0000256" key="7">
    <source>
        <dbReference type="ARBA" id="ARBA00023284"/>
    </source>
</evidence>
<dbReference type="STRING" id="1114924.SAMN05216258_11436"/>
<feature type="domain" description="FAD/NAD(P)-binding" evidence="12">
    <location>
        <begin position="9"/>
        <end position="303"/>
    </location>
</feature>
<evidence type="ECO:0000259" key="12">
    <source>
        <dbReference type="Pfam" id="PF07992"/>
    </source>
</evidence>
<dbReference type="AlphaFoldDB" id="A0A1I3NRM7"/>
<evidence type="ECO:0000313" key="13">
    <source>
        <dbReference type="EMBL" id="SFJ11630.1"/>
    </source>
</evidence>
<dbReference type="Pfam" id="PF07992">
    <property type="entry name" value="Pyr_redox_2"/>
    <property type="match status" value="1"/>
</dbReference>
<evidence type="ECO:0000256" key="4">
    <source>
        <dbReference type="ARBA" id="ARBA00022857"/>
    </source>
</evidence>
<dbReference type="Proteomes" id="UP000199377">
    <property type="component" value="Unassembled WGS sequence"/>
</dbReference>
<sequence>MSGPVLTPDLCVIGAGSGGLSAAAGAVQLGASVVLVEGGEMGGDCLNFGCVPSKALLAAGARGLGWEDALAHVREAIATIAPHDSQARFEGLGVTVIRAWARFTGPDEIQAGETRIRPRRAVIATGSSPAAPPVPGLETVPHLTNETLFDPRPRPGRLLILGGGPIGIEMALAHRRLGCAVTVIEAGRALGREDPEAAALVLTSLRAAGVEILEDAPVARAETTGTGVALIAEDGARHEGDALLVAAGRRPNLDRLDLAKAGIEAGPAGVRVDRGLRSTNRRVYAIGDAAGGPQFTHVAGWHGGLVVRSALFRLPIRTDRTPIPRVTYASPELAQAGLTEAEARDAHGDRLEVIRETFSGNDRAVTEGATEGFLKLMAVKGRPVGVTLVGPGAGDLIQPWVLAMSAGLKLTAITSMIAPYPTRGEISKRAAGAYFTPRLFGSPWPKRIVRLLSKLP</sequence>
<dbReference type="PRINTS" id="PR00411">
    <property type="entry name" value="PNDRDTASEI"/>
</dbReference>
<dbReference type="PIRSF" id="PIRSF000350">
    <property type="entry name" value="Mercury_reductase_MerA"/>
    <property type="match status" value="1"/>
</dbReference>
<comment type="cofactor">
    <cofactor evidence="8">
        <name>FAD</name>
        <dbReference type="ChEBI" id="CHEBI:57692"/>
    </cofactor>
    <text evidence="8">Binds 1 FAD per subunit.</text>
</comment>
<feature type="binding site" evidence="8">
    <location>
        <begin position="125"/>
        <end position="127"/>
    </location>
    <ligand>
        <name>FAD</name>
        <dbReference type="ChEBI" id="CHEBI:57692"/>
    </ligand>
</feature>
<evidence type="ECO:0000256" key="10">
    <source>
        <dbReference type="RuleBase" id="RU003691"/>
    </source>
</evidence>
<dbReference type="PANTHER" id="PTHR43014">
    <property type="entry name" value="MERCURIC REDUCTASE"/>
    <property type="match status" value="1"/>
</dbReference>
<evidence type="ECO:0000259" key="11">
    <source>
        <dbReference type="Pfam" id="PF02852"/>
    </source>
</evidence>
<dbReference type="EMBL" id="FOQH01000014">
    <property type="protein sequence ID" value="SFJ11630.1"/>
    <property type="molecule type" value="Genomic_DNA"/>
</dbReference>
<evidence type="ECO:0000256" key="9">
    <source>
        <dbReference type="PIRSR" id="PIRSR000350-4"/>
    </source>
</evidence>
<dbReference type="GO" id="GO:0016668">
    <property type="term" value="F:oxidoreductase activity, acting on a sulfur group of donors, NAD(P) as acceptor"/>
    <property type="evidence" value="ECO:0007669"/>
    <property type="project" value="InterPro"/>
</dbReference>
<keyword evidence="2 10" id="KW-0285">Flavoprotein</keyword>
<keyword evidence="7 10" id="KW-0676">Redox-active center</keyword>
<keyword evidence="6" id="KW-1015">Disulfide bond</keyword>
<keyword evidence="5 10" id="KW-0560">Oxidoreductase</keyword>
<keyword evidence="13" id="KW-0670">Pyruvate</keyword>